<dbReference type="EMBL" id="QUTE01018954">
    <property type="protein sequence ID" value="RHY88324.1"/>
    <property type="molecule type" value="Genomic_DNA"/>
</dbReference>
<dbReference type="AlphaFoldDB" id="A0A397EIF8"/>
<protein>
    <submittedName>
        <fullName evidence="2">Uncharacterized protein</fullName>
    </submittedName>
</protein>
<dbReference type="Proteomes" id="UP000266196">
    <property type="component" value="Unassembled WGS sequence"/>
</dbReference>
<organism evidence="2 3">
    <name type="scientific">Aphanomyces astaci</name>
    <name type="common">Crayfish plague agent</name>
    <dbReference type="NCBI Taxonomy" id="112090"/>
    <lineage>
        <taxon>Eukaryota</taxon>
        <taxon>Sar</taxon>
        <taxon>Stramenopiles</taxon>
        <taxon>Oomycota</taxon>
        <taxon>Saprolegniomycetes</taxon>
        <taxon>Saprolegniales</taxon>
        <taxon>Verrucalvaceae</taxon>
        <taxon>Aphanomyces</taxon>
    </lineage>
</organism>
<evidence type="ECO:0000313" key="2">
    <source>
        <dbReference type="EMBL" id="RHY88324.1"/>
    </source>
</evidence>
<reference evidence="2 3" key="1">
    <citation type="submission" date="2018-08" db="EMBL/GenBank/DDBJ databases">
        <title>Aphanomyces genome sequencing and annotation.</title>
        <authorList>
            <person name="Minardi D."/>
            <person name="Oidtmann B."/>
            <person name="Van Der Giezen M."/>
            <person name="Studholme D.J."/>
        </authorList>
    </citation>
    <scope>NUCLEOTIDE SEQUENCE [LARGE SCALE GENOMIC DNA]</scope>
    <source>
        <strain evidence="2 3">197901</strain>
    </source>
</reference>
<evidence type="ECO:0000313" key="3">
    <source>
        <dbReference type="Proteomes" id="UP000266196"/>
    </source>
</evidence>
<feature type="compositionally biased region" description="Basic and acidic residues" evidence="1">
    <location>
        <begin position="53"/>
        <end position="74"/>
    </location>
</feature>
<comment type="caution">
    <text evidence="2">The sequence shown here is derived from an EMBL/GenBank/DDBJ whole genome shotgun (WGS) entry which is preliminary data.</text>
</comment>
<gene>
    <name evidence="2" type="ORF">DYB31_016496</name>
</gene>
<sequence length="117" mass="12711">MEIDSRDESGSLLCARVGTQERCKAPVAPVAAPAARVQAAQPPEKPVKHRPARHAEVRTDPVPEGGDDVRESLRGGRQGPGRPSVACYFDPVPFFNLCDFLLVRPLLSVQLAYLISH</sequence>
<evidence type="ECO:0000256" key="1">
    <source>
        <dbReference type="SAM" id="MobiDB-lite"/>
    </source>
</evidence>
<proteinExistence type="predicted"/>
<feature type="region of interest" description="Disordered" evidence="1">
    <location>
        <begin position="34"/>
        <end position="82"/>
    </location>
</feature>
<accession>A0A397EIF8</accession>
<name>A0A397EIF8_APHAT</name>